<dbReference type="RefSeq" id="XP_041292069.1">
    <property type="nucleotide sequence ID" value="XM_041437528.1"/>
</dbReference>
<comment type="caution">
    <text evidence="1">The sequence shown here is derived from an EMBL/GenBank/DDBJ whole genome shotgun (WGS) entry which is preliminary data.</text>
</comment>
<evidence type="ECO:0000313" key="1">
    <source>
        <dbReference type="EMBL" id="KAG2107191.1"/>
    </source>
</evidence>
<dbReference type="AlphaFoldDB" id="A0A9P7F6R3"/>
<sequence length="96" mass="10818">MKLKTKNISVLVMFRPGLAQKPQLWPGFRRLWPAKNPSQAKAANDGWLWPGSGLSCGSSREFAILLMNRGSRERRWNVGGFFVTCATQGFDCELNM</sequence>
<accession>A0A9P7F6R3</accession>
<reference evidence="1" key="1">
    <citation type="journal article" date="2020" name="New Phytol.">
        <title>Comparative genomics reveals dynamic genome evolution in host specialist ectomycorrhizal fungi.</title>
        <authorList>
            <person name="Lofgren L.A."/>
            <person name="Nguyen N.H."/>
            <person name="Vilgalys R."/>
            <person name="Ruytinx J."/>
            <person name="Liao H.L."/>
            <person name="Branco S."/>
            <person name="Kuo A."/>
            <person name="LaButti K."/>
            <person name="Lipzen A."/>
            <person name="Andreopoulos W."/>
            <person name="Pangilinan J."/>
            <person name="Riley R."/>
            <person name="Hundley H."/>
            <person name="Na H."/>
            <person name="Barry K."/>
            <person name="Grigoriev I.V."/>
            <person name="Stajich J.E."/>
            <person name="Kennedy P.G."/>
        </authorList>
    </citation>
    <scope>NUCLEOTIDE SEQUENCE</scope>
    <source>
        <strain evidence="1">FC423</strain>
    </source>
</reference>
<protein>
    <submittedName>
        <fullName evidence="1">Uncharacterized protein</fullName>
    </submittedName>
</protein>
<evidence type="ECO:0000313" key="2">
    <source>
        <dbReference type="Proteomes" id="UP000823399"/>
    </source>
</evidence>
<name>A0A9P7F6R3_9AGAM</name>
<gene>
    <name evidence="1" type="ORF">F5147DRAFT_698007</name>
</gene>
<dbReference type="Proteomes" id="UP000823399">
    <property type="component" value="Unassembled WGS sequence"/>
</dbReference>
<organism evidence="1 2">
    <name type="scientific">Suillus discolor</name>
    <dbReference type="NCBI Taxonomy" id="1912936"/>
    <lineage>
        <taxon>Eukaryota</taxon>
        <taxon>Fungi</taxon>
        <taxon>Dikarya</taxon>
        <taxon>Basidiomycota</taxon>
        <taxon>Agaricomycotina</taxon>
        <taxon>Agaricomycetes</taxon>
        <taxon>Agaricomycetidae</taxon>
        <taxon>Boletales</taxon>
        <taxon>Suillineae</taxon>
        <taxon>Suillaceae</taxon>
        <taxon>Suillus</taxon>
    </lineage>
</organism>
<dbReference type="GeneID" id="64699787"/>
<proteinExistence type="predicted"/>
<keyword evidence="2" id="KW-1185">Reference proteome</keyword>
<dbReference type="OrthoDB" id="2704706at2759"/>
<dbReference type="EMBL" id="JABBWM010000032">
    <property type="protein sequence ID" value="KAG2107191.1"/>
    <property type="molecule type" value="Genomic_DNA"/>
</dbReference>